<feature type="domain" description="DJ-1/PfpI" evidence="4">
    <location>
        <begin position="28"/>
        <end position="120"/>
    </location>
</feature>
<sequence length="139" mass="15019">MIKKKVLMVVTNVDSMNGVNATSLWLEEFSIPYIEFTNAGYEITVASPLSGKSPLNPNSLVEEIPAVWQSLTGILEATEKLSDAVKDEYQALVIPGGHGPMFDLATDELLASTLKDFMEKINLLSLYVMVGSTGSGSFS</sequence>
<reference evidence="5 6" key="1">
    <citation type="submission" date="2016-10" db="EMBL/GenBank/DDBJ databases">
        <authorList>
            <person name="de Groot N.N."/>
        </authorList>
    </citation>
    <scope>NUCLEOTIDE SEQUENCE [LARGE SCALE GENOMIC DNA]</scope>
    <source>
        <strain evidence="5 6">DSM 2179</strain>
    </source>
</reference>
<evidence type="ECO:0000313" key="6">
    <source>
        <dbReference type="Proteomes" id="UP000199662"/>
    </source>
</evidence>
<dbReference type="GO" id="GO:0019243">
    <property type="term" value="P:methylglyoxal catabolic process to D-lactate via S-lactoyl-glutathione"/>
    <property type="evidence" value="ECO:0007669"/>
    <property type="project" value="TreeGrafter"/>
</dbReference>
<accession>A0A1H7ALG2</accession>
<dbReference type="SUPFAM" id="SSF52317">
    <property type="entry name" value="Class I glutamine amidotransferase-like"/>
    <property type="match status" value="1"/>
</dbReference>
<evidence type="ECO:0000256" key="1">
    <source>
        <dbReference type="ARBA" id="ARBA00023016"/>
    </source>
</evidence>
<comment type="similarity">
    <text evidence="3">Belongs to the peptidase C56 family. HSP31-like subfamily.</text>
</comment>
<dbReference type="InterPro" id="IPR029062">
    <property type="entry name" value="Class_I_gatase-like"/>
</dbReference>
<proteinExistence type="inferred from homology"/>
<dbReference type="InterPro" id="IPR002818">
    <property type="entry name" value="DJ-1/PfpI"/>
</dbReference>
<dbReference type="Pfam" id="PF01965">
    <property type="entry name" value="DJ-1_PfpI"/>
    <property type="match status" value="1"/>
</dbReference>
<dbReference type="STRING" id="84035.SAMN05660742_11330"/>
<dbReference type="GO" id="GO:0005737">
    <property type="term" value="C:cytoplasm"/>
    <property type="evidence" value="ECO:0007669"/>
    <property type="project" value="TreeGrafter"/>
</dbReference>
<dbReference type="RefSeq" id="WP_091832448.1">
    <property type="nucleotide sequence ID" value="NZ_FNZK01000013.1"/>
</dbReference>
<dbReference type="EMBL" id="FNZK01000013">
    <property type="protein sequence ID" value="SEJ66501.1"/>
    <property type="molecule type" value="Genomic_DNA"/>
</dbReference>
<keyword evidence="2" id="KW-0456">Lyase</keyword>
<protein>
    <submittedName>
        <fullName evidence="5">DJ-1/PfpI family protein</fullName>
    </submittedName>
</protein>
<gene>
    <name evidence="5" type="ORF">SAMN05660742_11330</name>
</gene>
<evidence type="ECO:0000256" key="2">
    <source>
        <dbReference type="ARBA" id="ARBA00023239"/>
    </source>
</evidence>
<keyword evidence="1" id="KW-0346">Stress response</keyword>
<name>A0A1H7ALG2_9FIRM</name>
<dbReference type="InterPro" id="IPR050325">
    <property type="entry name" value="Prot/Nucl_acid_deglycase"/>
</dbReference>
<dbReference type="Proteomes" id="UP000199662">
    <property type="component" value="Unassembled WGS sequence"/>
</dbReference>
<dbReference type="GO" id="GO:0019172">
    <property type="term" value="F:glyoxalase III activity"/>
    <property type="evidence" value="ECO:0007669"/>
    <property type="project" value="TreeGrafter"/>
</dbReference>
<dbReference type="AlphaFoldDB" id="A0A1H7ALG2"/>
<evidence type="ECO:0000259" key="4">
    <source>
        <dbReference type="Pfam" id="PF01965"/>
    </source>
</evidence>
<dbReference type="PANTHER" id="PTHR48094">
    <property type="entry name" value="PROTEIN/NUCLEIC ACID DEGLYCASE DJ-1-RELATED"/>
    <property type="match status" value="1"/>
</dbReference>
<evidence type="ECO:0000256" key="3">
    <source>
        <dbReference type="ARBA" id="ARBA00038493"/>
    </source>
</evidence>
<organism evidence="5 6">
    <name type="scientific">Propionispira arboris</name>
    <dbReference type="NCBI Taxonomy" id="84035"/>
    <lineage>
        <taxon>Bacteria</taxon>
        <taxon>Bacillati</taxon>
        <taxon>Bacillota</taxon>
        <taxon>Negativicutes</taxon>
        <taxon>Selenomonadales</taxon>
        <taxon>Selenomonadaceae</taxon>
        <taxon>Propionispira</taxon>
    </lineage>
</organism>
<dbReference type="PANTHER" id="PTHR48094:SF11">
    <property type="entry name" value="GLUTATHIONE-INDEPENDENT GLYOXALASE HSP31-RELATED"/>
    <property type="match status" value="1"/>
</dbReference>
<keyword evidence="6" id="KW-1185">Reference proteome</keyword>
<evidence type="ECO:0000313" key="5">
    <source>
        <dbReference type="EMBL" id="SEJ66501.1"/>
    </source>
</evidence>
<dbReference type="Gene3D" id="3.40.50.880">
    <property type="match status" value="1"/>
</dbReference>